<keyword evidence="5" id="KW-1015">Disulfide bond</keyword>
<dbReference type="GO" id="GO:0005179">
    <property type="term" value="F:hormone activity"/>
    <property type="evidence" value="ECO:0007669"/>
    <property type="project" value="InterPro"/>
</dbReference>
<dbReference type="PRINTS" id="PR00276">
    <property type="entry name" value="INSULINFAMLY"/>
</dbReference>
<dbReference type="Gene3D" id="1.10.100.10">
    <property type="entry name" value="Insulin-like"/>
    <property type="match status" value="1"/>
</dbReference>
<proteinExistence type="inferred from homology"/>
<evidence type="ECO:0000313" key="8">
    <source>
        <dbReference type="EMBL" id="KNC34282.1"/>
    </source>
</evidence>
<dbReference type="SMART" id="SM00078">
    <property type="entry name" value="IlGF"/>
    <property type="match status" value="1"/>
</dbReference>
<dbReference type="PANTHER" id="PTHR13647:SF4">
    <property type="entry name" value="INSULIN-LIKE PEPTIDE 1-RELATED"/>
    <property type="match status" value="1"/>
</dbReference>
<organism evidence="8 9">
    <name type="scientific">Lucilia cuprina</name>
    <name type="common">Green bottle fly</name>
    <name type="synonym">Australian sheep blowfly</name>
    <dbReference type="NCBI Taxonomy" id="7375"/>
    <lineage>
        <taxon>Eukaryota</taxon>
        <taxon>Metazoa</taxon>
        <taxon>Ecdysozoa</taxon>
        <taxon>Arthropoda</taxon>
        <taxon>Hexapoda</taxon>
        <taxon>Insecta</taxon>
        <taxon>Pterygota</taxon>
        <taxon>Neoptera</taxon>
        <taxon>Endopterygota</taxon>
        <taxon>Diptera</taxon>
        <taxon>Brachycera</taxon>
        <taxon>Muscomorpha</taxon>
        <taxon>Oestroidea</taxon>
        <taxon>Calliphoridae</taxon>
        <taxon>Luciliinae</taxon>
        <taxon>Lucilia</taxon>
    </lineage>
</organism>
<evidence type="ECO:0000256" key="2">
    <source>
        <dbReference type="ARBA" id="ARBA00011207"/>
    </source>
</evidence>
<dbReference type="GO" id="GO:0005576">
    <property type="term" value="C:extracellular region"/>
    <property type="evidence" value="ECO:0007669"/>
    <property type="project" value="InterPro"/>
</dbReference>
<dbReference type="AlphaFoldDB" id="A0A0L0CQ16"/>
<feature type="domain" description="Insulin-like" evidence="7">
    <location>
        <begin position="31"/>
        <end position="143"/>
    </location>
</feature>
<dbReference type="Pfam" id="PF00049">
    <property type="entry name" value="Insulin"/>
    <property type="match status" value="1"/>
</dbReference>
<comment type="caution">
    <text evidence="8">The sequence shown here is derived from an EMBL/GenBank/DDBJ whole genome shotgun (WGS) entry which is preliminary data.</text>
</comment>
<dbReference type="InterPro" id="IPR036438">
    <property type="entry name" value="Insulin-like_sf"/>
</dbReference>
<keyword evidence="4 6" id="KW-0732">Signal</keyword>
<comment type="similarity">
    <text evidence="1">Belongs to the insulin family.</text>
</comment>
<keyword evidence="3" id="KW-0165">Cleavage on pair of basic residues</keyword>
<evidence type="ECO:0000256" key="4">
    <source>
        <dbReference type="ARBA" id="ARBA00022729"/>
    </source>
</evidence>
<gene>
    <name evidence="8" type="ORF">FF38_05944</name>
</gene>
<name>A0A0L0CQ16_LUCCU</name>
<evidence type="ECO:0000256" key="1">
    <source>
        <dbReference type="ARBA" id="ARBA00009034"/>
    </source>
</evidence>
<evidence type="ECO:0000313" key="9">
    <source>
        <dbReference type="Proteomes" id="UP000037069"/>
    </source>
</evidence>
<keyword evidence="9" id="KW-1185">Reference proteome</keyword>
<evidence type="ECO:0000259" key="7">
    <source>
        <dbReference type="SMART" id="SM00078"/>
    </source>
</evidence>
<reference evidence="8 9" key="1">
    <citation type="journal article" date="2015" name="Nat. Commun.">
        <title>Lucilia cuprina genome unlocks parasitic fly biology to underpin future interventions.</title>
        <authorList>
            <person name="Anstead C.A."/>
            <person name="Korhonen P.K."/>
            <person name="Young N.D."/>
            <person name="Hall R.S."/>
            <person name="Jex A.R."/>
            <person name="Murali S.C."/>
            <person name="Hughes D.S."/>
            <person name="Lee S.F."/>
            <person name="Perry T."/>
            <person name="Stroehlein A.J."/>
            <person name="Ansell B.R."/>
            <person name="Breugelmans B."/>
            <person name="Hofmann A."/>
            <person name="Qu J."/>
            <person name="Dugan S."/>
            <person name="Lee S.L."/>
            <person name="Chao H."/>
            <person name="Dinh H."/>
            <person name="Han Y."/>
            <person name="Doddapaneni H.V."/>
            <person name="Worley K.C."/>
            <person name="Muzny D.M."/>
            <person name="Ioannidis P."/>
            <person name="Waterhouse R.M."/>
            <person name="Zdobnov E.M."/>
            <person name="James P.J."/>
            <person name="Bagnall N.H."/>
            <person name="Kotze A.C."/>
            <person name="Gibbs R.A."/>
            <person name="Richards S."/>
            <person name="Batterham P."/>
            <person name="Gasser R.B."/>
        </authorList>
    </citation>
    <scope>NUCLEOTIDE SEQUENCE [LARGE SCALE GENOMIC DNA]</scope>
    <source>
        <strain evidence="8 9">LS</strain>
        <tissue evidence="8">Full body</tissue>
    </source>
</reference>
<dbReference type="SUPFAM" id="SSF56994">
    <property type="entry name" value="Insulin-like"/>
    <property type="match status" value="1"/>
</dbReference>
<dbReference type="Proteomes" id="UP000037069">
    <property type="component" value="Unassembled WGS sequence"/>
</dbReference>
<sequence length="144" mass="16847">MSSQCSRNLRLTFILYLTLFSLMEKYAFARQRLCGKVLTDVLASVCVNGFNFRIKRCLEQEYAIPKTSPPDDSWYYRIKDILRKLESEINEHSPEIYEIEHTNRKEDKILIRKRKQVEIVSSRGVADECCTNGCVYADIVMYCA</sequence>
<dbReference type="CDD" id="cd00101">
    <property type="entry name" value="IlGF_like"/>
    <property type="match status" value="1"/>
</dbReference>
<evidence type="ECO:0000256" key="5">
    <source>
        <dbReference type="ARBA" id="ARBA00023157"/>
    </source>
</evidence>
<dbReference type="STRING" id="7375.A0A0L0CQ16"/>
<protein>
    <recommendedName>
        <fullName evidence="7">Insulin-like domain-containing protein</fullName>
    </recommendedName>
</protein>
<evidence type="ECO:0000256" key="6">
    <source>
        <dbReference type="SAM" id="SignalP"/>
    </source>
</evidence>
<feature type="chain" id="PRO_5005536772" description="Insulin-like domain-containing protein" evidence="6">
    <location>
        <begin position="30"/>
        <end position="144"/>
    </location>
</feature>
<evidence type="ECO:0000256" key="3">
    <source>
        <dbReference type="ARBA" id="ARBA00022685"/>
    </source>
</evidence>
<dbReference type="InterPro" id="IPR022352">
    <property type="entry name" value="Ins/IGF/rlx"/>
</dbReference>
<accession>A0A0L0CQ16</accession>
<dbReference type="EMBL" id="JRES01000080">
    <property type="protein sequence ID" value="KNC34282.1"/>
    <property type="molecule type" value="Genomic_DNA"/>
</dbReference>
<dbReference type="InterPro" id="IPR016179">
    <property type="entry name" value="Insulin-like"/>
</dbReference>
<comment type="subunit">
    <text evidence="2">Heterodimer of a B chain and an A chain linked by two disulfide bonds.</text>
</comment>
<dbReference type="PANTHER" id="PTHR13647">
    <property type="entry name" value="INSULIN-LIKE PEPTIDE 2-RELATED"/>
    <property type="match status" value="1"/>
</dbReference>
<feature type="signal peptide" evidence="6">
    <location>
        <begin position="1"/>
        <end position="29"/>
    </location>
</feature>